<dbReference type="InterPro" id="IPR016164">
    <property type="entry name" value="FAD-linked_Oxase-like_C"/>
</dbReference>
<dbReference type="EC" id="1.1.2.4" evidence="7"/>
<dbReference type="FunFam" id="3.30.465.10:FF:000016">
    <property type="entry name" value="probable D-lactate dehydrogenase, mitochondrial"/>
    <property type="match status" value="1"/>
</dbReference>
<organism evidence="9 10">
    <name type="scientific">Primorskyibacter flagellatus</name>
    <dbReference type="NCBI Taxonomy" id="1387277"/>
    <lineage>
        <taxon>Bacteria</taxon>
        <taxon>Pseudomonadati</taxon>
        <taxon>Pseudomonadota</taxon>
        <taxon>Alphaproteobacteria</taxon>
        <taxon>Rhodobacterales</taxon>
        <taxon>Roseobacteraceae</taxon>
        <taxon>Primorskyibacter</taxon>
    </lineage>
</organism>
<evidence type="ECO:0000256" key="7">
    <source>
        <dbReference type="ARBA" id="ARBA00038897"/>
    </source>
</evidence>
<dbReference type="Pfam" id="PF02913">
    <property type="entry name" value="FAD-oxidase_C"/>
    <property type="match status" value="1"/>
</dbReference>
<dbReference type="InterPro" id="IPR004113">
    <property type="entry name" value="FAD-bd_oxidored_4_C"/>
</dbReference>
<feature type="domain" description="FAD-binding PCMH-type" evidence="8">
    <location>
        <begin position="35"/>
        <end position="213"/>
    </location>
</feature>
<evidence type="ECO:0000256" key="3">
    <source>
        <dbReference type="ARBA" id="ARBA00022630"/>
    </source>
</evidence>
<dbReference type="InterPro" id="IPR036318">
    <property type="entry name" value="FAD-bd_PCMH-like_sf"/>
</dbReference>
<evidence type="ECO:0000256" key="4">
    <source>
        <dbReference type="ARBA" id="ARBA00022827"/>
    </source>
</evidence>
<evidence type="ECO:0000313" key="10">
    <source>
        <dbReference type="Proteomes" id="UP000612855"/>
    </source>
</evidence>
<dbReference type="InterPro" id="IPR006094">
    <property type="entry name" value="Oxid_FAD_bind_N"/>
</dbReference>
<proteinExistence type="inferred from homology"/>
<evidence type="ECO:0000256" key="6">
    <source>
        <dbReference type="ARBA" id="ARBA00023002"/>
    </source>
</evidence>
<dbReference type="PROSITE" id="PS51387">
    <property type="entry name" value="FAD_PCMH"/>
    <property type="match status" value="1"/>
</dbReference>
<keyword evidence="3" id="KW-0285">Flavoprotein</keyword>
<reference evidence="10" key="1">
    <citation type="journal article" date="2019" name="Int. J. Syst. Evol. Microbiol.">
        <title>The Global Catalogue of Microorganisms (GCM) 10K type strain sequencing project: providing services to taxonomists for standard genome sequencing and annotation.</title>
        <authorList>
            <consortium name="The Broad Institute Genomics Platform"/>
            <consortium name="The Broad Institute Genome Sequencing Center for Infectious Disease"/>
            <person name="Wu L."/>
            <person name="Ma J."/>
        </authorList>
    </citation>
    <scope>NUCLEOTIDE SEQUENCE [LARGE SCALE GENOMIC DNA]</scope>
    <source>
        <strain evidence="10">CGMCC 1.12664</strain>
    </source>
</reference>
<gene>
    <name evidence="9" type="ORF">GCM10011360_19900</name>
</gene>
<dbReference type="Gene3D" id="1.10.45.10">
    <property type="entry name" value="Vanillyl-alcohol Oxidase, Chain A, domain 4"/>
    <property type="match status" value="1"/>
</dbReference>
<dbReference type="PANTHER" id="PTHR11748">
    <property type="entry name" value="D-LACTATE DEHYDROGENASE"/>
    <property type="match status" value="1"/>
</dbReference>
<comment type="similarity">
    <text evidence="2">Belongs to the FAD-binding oxidoreductase/transferase type 4 family.</text>
</comment>
<dbReference type="GO" id="GO:0008720">
    <property type="term" value="F:D-lactate dehydrogenase (NAD+) activity"/>
    <property type="evidence" value="ECO:0007669"/>
    <property type="project" value="TreeGrafter"/>
</dbReference>
<dbReference type="InterPro" id="IPR016166">
    <property type="entry name" value="FAD-bd_PCMH"/>
</dbReference>
<dbReference type="GO" id="GO:0071949">
    <property type="term" value="F:FAD binding"/>
    <property type="evidence" value="ECO:0007669"/>
    <property type="project" value="InterPro"/>
</dbReference>
<name>A0A917A6T8_9RHOB</name>
<dbReference type="AlphaFoldDB" id="A0A917A6T8"/>
<dbReference type="SUPFAM" id="SSF55103">
    <property type="entry name" value="FAD-linked oxidases, C-terminal domain"/>
    <property type="match status" value="1"/>
</dbReference>
<evidence type="ECO:0000256" key="1">
    <source>
        <dbReference type="ARBA" id="ARBA00001974"/>
    </source>
</evidence>
<dbReference type="SUPFAM" id="SSF56176">
    <property type="entry name" value="FAD-binding/transporter-associated domain-like"/>
    <property type="match status" value="1"/>
</dbReference>
<evidence type="ECO:0000256" key="5">
    <source>
        <dbReference type="ARBA" id="ARBA00022946"/>
    </source>
</evidence>
<sequence>MTLDTAWSELSELLGDRITRSKPDLAAHGGSESYFPATPPEAVAYPEATAEVSALVRICAAHGVPVTGWGAGTSLEGQAQAFSGGVVVDFARMNRVLGVGQADMDARVQPGLTREALNEELRATGLFFPVDPGANASIGGMASTRASGTTAVRYGTMRDNVLGLEVVLADGRVIRTGTRARKSSAGYDLTGLFIGAEGTLGLITELTLRLHGQPEAVSAAVCAFDSIGDAVRAVVDTIQMGIPMARIEFVDEGTVAAVNAYSGSEMALVPHLLVEFHGSDSAVEEQAEAFGTIVADHGGHGFQWAASAEDRRALWTLRHHAYWAILAARPGTRAVVTDICVPISRLAEAVEATQADLQEHGITGPILGHVGDGNFHAILLFDPSDVAELERVKAASDRMVALALSMGGTSTGEHGVGVGKKAFMAREHGDAWQVMGLVKQALDPQNLMNPGKLAPDAN</sequence>
<keyword evidence="4" id="KW-0274">FAD</keyword>
<dbReference type="Pfam" id="PF01565">
    <property type="entry name" value="FAD_binding_4"/>
    <property type="match status" value="1"/>
</dbReference>
<dbReference type="GO" id="GO:0004458">
    <property type="term" value="F:D-lactate dehydrogenase (cytochrome) activity"/>
    <property type="evidence" value="ECO:0007669"/>
    <property type="project" value="UniProtKB-EC"/>
</dbReference>
<keyword evidence="5" id="KW-0809">Transit peptide</keyword>
<dbReference type="InterPro" id="IPR016171">
    <property type="entry name" value="Vanillyl_alc_oxidase_C-sub2"/>
</dbReference>
<dbReference type="GO" id="GO:1903457">
    <property type="term" value="P:lactate catabolic process"/>
    <property type="evidence" value="ECO:0007669"/>
    <property type="project" value="TreeGrafter"/>
</dbReference>
<dbReference type="InterPro" id="IPR016169">
    <property type="entry name" value="FAD-bd_PCMH_sub2"/>
</dbReference>
<dbReference type="Gene3D" id="3.30.465.10">
    <property type="match status" value="1"/>
</dbReference>
<accession>A0A917A6T8</accession>
<dbReference type="Gene3D" id="3.30.70.2740">
    <property type="match status" value="1"/>
</dbReference>
<dbReference type="EMBL" id="BMFJ01000001">
    <property type="protein sequence ID" value="GGE31945.1"/>
    <property type="molecule type" value="Genomic_DNA"/>
</dbReference>
<dbReference type="PANTHER" id="PTHR11748:SF111">
    <property type="entry name" value="D-LACTATE DEHYDROGENASE, MITOCHONDRIAL-RELATED"/>
    <property type="match status" value="1"/>
</dbReference>
<dbReference type="FunFam" id="3.30.70.2740:FF:000001">
    <property type="entry name" value="D-lactate dehydrogenase mitochondrial"/>
    <property type="match status" value="1"/>
</dbReference>
<comment type="caution">
    <text evidence="9">The sequence shown here is derived from an EMBL/GenBank/DDBJ whole genome shotgun (WGS) entry which is preliminary data.</text>
</comment>
<evidence type="ECO:0000256" key="2">
    <source>
        <dbReference type="ARBA" id="ARBA00008000"/>
    </source>
</evidence>
<comment type="cofactor">
    <cofactor evidence="1">
        <name>FAD</name>
        <dbReference type="ChEBI" id="CHEBI:57692"/>
    </cofactor>
</comment>
<keyword evidence="10" id="KW-1185">Reference proteome</keyword>
<evidence type="ECO:0000259" key="8">
    <source>
        <dbReference type="PROSITE" id="PS51387"/>
    </source>
</evidence>
<dbReference type="FunFam" id="1.10.45.10:FF:000001">
    <property type="entry name" value="D-lactate dehydrogenase mitochondrial"/>
    <property type="match status" value="1"/>
</dbReference>
<protein>
    <recommendedName>
        <fullName evidence="7">D-lactate dehydrogenase (cytochrome)</fullName>
        <ecNumber evidence="7">1.1.2.4</ecNumber>
    </recommendedName>
</protein>
<evidence type="ECO:0000313" key="9">
    <source>
        <dbReference type="EMBL" id="GGE31945.1"/>
    </source>
</evidence>
<dbReference type="RefSeq" id="WP_188477542.1">
    <property type="nucleotide sequence ID" value="NZ_BMFJ01000001.1"/>
</dbReference>
<keyword evidence="6" id="KW-0560">Oxidoreductase</keyword>
<dbReference type="Proteomes" id="UP000612855">
    <property type="component" value="Unassembled WGS sequence"/>
</dbReference>